<dbReference type="PATRIC" id="fig|759362.5.peg.381"/>
<feature type="compositionally biased region" description="Polar residues" evidence="1">
    <location>
        <begin position="1"/>
        <end position="16"/>
    </location>
</feature>
<dbReference type="eggNOG" id="ENOG502Z7YS">
    <property type="taxonomic scope" value="Bacteria"/>
</dbReference>
<reference evidence="2 3" key="1">
    <citation type="journal article" date="2011" name="J. Bacteriol.">
        <title>Complete genome sequence of the industrial strain Ketogulonicigenium vulgare WSH-001.</title>
        <authorList>
            <person name="Liu L."/>
            <person name="Li Y."/>
            <person name="Zhang J."/>
            <person name="Zhou Z."/>
            <person name="Liu J."/>
            <person name="Li X."/>
            <person name="Zhou J."/>
            <person name="Du G."/>
            <person name="Wang L."/>
            <person name="Chen J."/>
        </authorList>
    </citation>
    <scope>NUCLEOTIDE SEQUENCE [LARGE SCALE GENOMIC DNA]</scope>
    <source>
        <strain evidence="2 3">WSH-001</strain>
    </source>
</reference>
<dbReference type="AlphaFoldDB" id="F9Y9V0"/>
<dbReference type="KEGG" id="kvl:KVU_0363"/>
<evidence type="ECO:0000313" key="3">
    <source>
        <dbReference type="Proteomes" id="UP000000692"/>
    </source>
</evidence>
<name>F9Y9V0_KETVW</name>
<dbReference type="Proteomes" id="UP000000692">
    <property type="component" value="Chromosome"/>
</dbReference>
<organism evidence="2 3">
    <name type="scientific">Ketogulonicigenium vulgare (strain WSH-001)</name>
    <dbReference type="NCBI Taxonomy" id="759362"/>
    <lineage>
        <taxon>Bacteria</taxon>
        <taxon>Pseudomonadati</taxon>
        <taxon>Pseudomonadota</taxon>
        <taxon>Alphaproteobacteria</taxon>
        <taxon>Rhodobacterales</taxon>
        <taxon>Roseobacteraceae</taxon>
        <taxon>Ketogulonicigenium</taxon>
    </lineage>
</organism>
<dbReference type="OrthoDB" id="7684392at2"/>
<dbReference type="RefSeq" id="WP_013383631.1">
    <property type="nucleotide sequence ID" value="NC_017384.1"/>
</dbReference>
<feature type="region of interest" description="Disordered" evidence="1">
    <location>
        <begin position="1"/>
        <end position="30"/>
    </location>
</feature>
<accession>F9Y9V0</accession>
<evidence type="ECO:0000256" key="1">
    <source>
        <dbReference type="SAM" id="MobiDB-lite"/>
    </source>
</evidence>
<dbReference type="HOGENOM" id="CLU_826187_0_0_5"/>
<dbReference type="EMBL" id="CP002018">
    <property type="protein sequence ID" value="AEM40202.1"/>
    <property type="molecule type" value="Genomic_DNA"/>
</dbReference>
<proteinExistence type="predicted"/>
<evidence type="ECO:0000313" key="2">
    <source>
        <dbReference type="EMBL" id="AEM40202.1"/>
    </source>
</evidence>
<sequence length="372" mass="41969">MDGSEQSQAKTVSNDANAEKPARKPRAKAKAKVNSDAALNVPTVAKSAFNILIVAQAGRLQYEALLFAAALRQNTPNFAGRLIVAEPQPSAHWDHDPRIAPHIRKLLQETYGATIRPFTNTLFGQTYPYGNKIEALATLPAGENFIFFDTDTMILGDLSQAQIDFSHPTASMRREGTWPVEDLYWPGYTAIWKSLYDKFDLPFEQTLDLSEPDEYWERYLYFNAGWFLGSDPVAFSNLFTRYATEINEDPPEELVIQPLNPWLDQVALPLVVTALGGGRPGPALDGFDGALTCHYRTLPLLYARESDTVVAQFEQIVNNPDLRPVFAEYAPFKRMAFQGDGAKVRGLFNREKLPRFENRYRQIIKAEGLWMR</sequence>
<gene>
    <name evidence="2" type="ordered locus">KVU_0363</name>
</gene>
<keyword evidence="3" id="KW-1185">Reference proteome</keyword>
<protein>
    <submittedName>
        <fullName evidence="2">Uncharacterized protein</fullName>
    </submittedName>
</protein>